<feature type="domain" description="AAA" evidence="1">
    <location>
        <begin position="1"/>
        <end position="175"/>
    </location>
</feature>
<dbReference type="SMR" id="A0A0H3C1R1"/>
<dbReference type="CDD" id="cd02042">
    <property type="entry name" value="ParAB_family"/>
    <property type="match status" value="1"/>
</dbReference>
<sequence length="246" mass="28769">MKKIAFHIQKGGVGKTTLSGNIASYLSKTKKVILVDCDIQQASSSTWFLNHEILKLDIKDFLLKKMDVDQVVRQIQKNFYILPCVPSGTFRRDVQHELQDFPYLIDDFCLELEKLGFEFAIFDLSPSFELWERRIILAMCEVITPLTPEFLSLEGINIFKEEFESLLKSYRKKVKHEKIICNMLNKSFKRHNLHLRQFKTFGYDLYEVGQDAKIAESQLYKKSIFDYYPESRSVLELSRLGDALCL</sequence>
<keyword evidence="2" id="KW-0614">Plasmid</keyword>
<proteinExistence type="predicted"/>
<dbReference type="RefSeq" id="WP_010257677.1">
    <property type="nucleotide sequence ID" value="NC_011782.1"/>
</dbReference>
<protein>
    <submittedName>
        <fullName evidence="2">CdsM</fullName>
    </submittedName>
</protein>
<dbReference type="Pfam" id="PF13614">
    <property type="entry name" value="AAA_31"/>
    <property type="match status" value="1"/>
</dbReference>
<dbReference type="InterPro" id="IPR027417">
    <property type="entry name" value="P-loop_NTPase"/>
</dbReference>
<geneLocation type="plasmid" evidence="2 3">
    <name>ZS7_lp17</name>
</geneLocation>
<reference evidence="2 3" key="1">
    <citation type="journal article" date="2011" name="J. Bacteriol.">
        <title>Whole-genome sequences of thirteen isolates of Borrelia burgdorferi.</title>
        <authorList>
            <person name="Schutzer S.E."/>
            <person name="Fraser-Liggett C.M."/>
            <person name="Casjens S.R."/>
            <person name="Qiu W.G."/>
            <person name="Dunn J.J."/>
            <person name="Mongodin E.F."/>
            <person name="Luft B.J."/>
        </authorList>
    </citation>
    <scope>NUCLEOTIDE SEQUENCE [LARGE SCALE GENOMIC DNA]</scope>
    <source>
        <strain evidence="2 3">ZS7</strain>
        <plasmid evidence="2 3">ZS7_lp17</plasmid>
    </source>
</reference>
<dbReference type="Proteomes" id="UP000006901">
    <property type="component" value="Plasmid ZS7_lp17"/>
</dbReference>
<dbReference type="InterPro" id="IPR050678">
    <property type="entry name" value="DNA_Partitioning_ATPase"/>
</dbReference>
<dbReference type="EMBL" id="CP001204">
    <property type="protein sequence ID" value="ACK74409.1"/>
    <property type="molecule type" value="Genomic_DNA"/>
</dbReference>
<name>A0A0H3C1R1_BORBZ</name>
<dbReference type="Gene3D" id="3.40.50.300">
    <property type="entry name" value="P-loop containing nucleotide triphosphate hydrolases"/>
    <property type="match status" value="1"/>
</dbReference>
<dbReference type="PANTHER" id="PTHR13696:SF99">
    <property type="entry name" value="COBYRINIC ACID AC-DIAMIDE SYNTHASE"/>
    <property type="match status" value="1"/>
</dbReference>
<accession>A0A0H3C1R1</accession>
<dbReference type="HOGENOM" id="CLU_037612_1_4_12"/>
<gene>
    <name evidence="2" type="ordered locus">BbuZS7_C15</name>
</gene>
<dbReference type="AlphaFoldDB" id="A0A0H3C1R1"/>
<dbReference type="GeneID" id="56568384"/>
<dbReference type="SUPFAM" id="SSF52540">
    <property type="entry name" value="P-loop containing nucleoside triphosphate hydrolases"/>
    <property type="match status" value="1"/>
</dbReference>
<dbReference type="PANTHER" id="PTHR13696">
    <property type="entry name" value="P-LOOP CONTAINING NUCLEOSIDE TRIPHOSPHATE HYDROLASE"/>
    <property type="match status" value="1"/>
</dbReference>
<evidence type="ECO:0000313" key="3">
    <source>
        <dbReference type="Proteomes" id="UP000006901"/>
    </source>
</evidence>
<evidence type="ECO:0000313" key="2">
    <source>
        <dbReference type="EMBL" id="ACK74409.1"/>
    </source>
</evidence>
<dbReference type="KEGG" id="bbz:BbuZS7_C15"/>
<evidence type="ECO:0000259" key="1">
    <source>
        <dbReference type="Pfam" id="PF13614"/>
    </source>
</evidence>
<dbReference type="InterPro" id="IPR025669">
    <property type="entry name" value="AAA_dom"/>
</dbReference>
<organism evidence="2 3">
    <name type="scientific">Borreliella burgdorferi (strain ZS7)</name>
    <name type="common">Borrelia burgdorferi</name>
    <dbReference type="NCBI Taxonomy" id="445985"/>
    <lineage>
        <taxon>Bacteria</taxon>
        <taxon>Pseudomonadati</taxon>
        <taxon>Spirochaetota</taxon>
        <taxon>Spirochaetia</taxon>
        <taxon>Spirochaetales</taxon>
        <taxon>Borreliaceae</taxon>
        <taxon>Borreliella</taxon>
    </lineage>
</organism>